<accession>A0A1I1WZ21</accession>
<dbReference type="STRING" id="380248.SAMN05216251_101130"/>
<feature type="active site" evidence="1">
    <location>
        <position position="309"/>
    </location>
</feature>
<dbReference type="PANTHER" id="PTHR37981">
    <property type="entry name" value="LIPASE 2"/>
    <property type="match status" value="1"/>
</dbReference>
<dbReference type="RefSeq" id="WP_093711305.1">
    <property type="nucleotide sequence ID" value="NZ_FONG01000001.1"/>
</dbReference>
<feature type="region of interest" description="Disordered" evidence="3">
    <location>
        <begin position="1"/>
        <end position="29"/>
    </location>
</feature>
<dbReference type="InterPro" id="IPR037460">
    <property type="entry name" value="SEST-like"/>
</dbReference>
<dbReference type="PROSITE" id="PS51318">
    <property type="entry name" value="TAT"/>
    <property type="match status" value="1"/>
</dbReference>
<keyword evidence="6" id="KW-1185">Reference proteome</keyword>
<keyword evidence="5" id="KW-0378">Hydrolase</keyword>
<feature type="disulfide bond" evidence="2">
    <location>
        <begin position="99"/>
        <end position="124"/>
    </location>
</feature>
<reference evidence="6" key="1">
    <citation type="submission" date="2016-10" db="EMBL/GenBank/DDBJ databases">
        <authorList>
            <person name="Varghese N."/>
            <person name="Submissions S."/>
        </authorList>
    </citation>
    <scope>NUCLEOTIDE SEQUENCE [LARGE SCALE GENOMIC DNA]</scope>
    <source>
        <strain evidence="6">CGMCC 4.3510</strain>
    </source>
</reference>
<gene>
    <name evidence="5" type="ORF">SAMN05216251_101130</name>
</gene>
<evidence type="ECO:0000313" key="5">
    <source>
        <dbReference type="EMBL" id="SFE00312.1"/>
    </source>
</evidence>
<feature type="compositionally biased region" description="Basic and acidic residues" evidence="3">
    <location>
        <begin position="7"/>
        <end position="17"/>
    </location>
</feature>
<dbReference type="Gene3D" id="3.40.50.1110">
    <property type="entry name" value="SGNH hydrolase"/>
    <property type="match status" value="1"/>
</dbReference>
<evidence type="ECO:0000256" key="1">
    <source>
        <dbReference type="PIRSR" id="PIRSR637460-1"/>
    </source>
</evidence>
<name>A0A1I1WZ21_9ACTN</name>
<dbReference type="SUPFAM" id="SSF52266">
    <property type="entry name" value="SGNH hydrolase"/>
    <property type="match status" value="1"/>
</dbReference>
<dbReference type="EMBL" id="FONG01000001">
    <property type="protein sequence ID" value="SFE00312.1"/>
    <property type="molecule type" value="Genomic_DNA"/>
</dbReference>
<organism evidence="5 6">
    <name type="scientific">Actinacidiphila alni</name>
    <dbReference type="NCBI Taxonomy" id="380248"/>
    <lineage>
        <taxon>Bacteria</taxon>
        <taxon>Bacillati</taxon>
        <taxon>Actinomycetota</taxon>
        <taxon>Actinomycetes</taxon>
        <taxon>Kitasatosporales</taxon>
        <taxon>Streptomycetaceae</taxon>
        <taxon>Actinacidiphila</taxon>
    </lineage>
</organism>
<dbReference type="GO" id="GO:0004806">
    <property type="term" value="F:triacylglycerol lipase activity"/>
    <property type="evidence" value="ECO:0007669"/>
    <property type="project" value="TreeGrafter"/>
</dbReference>
<feature type="active site" description="Nucleophile" evidence="1">
    <location>
        <position position="84"/>
    </location>
</feature>
<dbReference type="PANTHER" id="PTHR37981:SF1">
    <property type="entry name" value="SGNH HYDROLASE-TYPE ESTERASE DOMAIN-CONTAINING PROTEIN"/>
    <property type="match status" value="1"/>
</dbReference>
<protein>
    <submittedName>
        <fullName evidence="5">GDSL-like Lipase/Acylhydrolase family protein</fullName>
    </submittedName>
</protein>
<evidence type="ECO:0000256" key="2">
    <source>
        <dbReference type="PIRSR" id="PIRSR637460-2"/>
    </source>
</evidence>
<dbReference type="Proteomes" id="UP000199323">
    <property type="component" value="Unassembled WGS sequence"/>
</dbReference>
<evidence type="ECO:0000256" key="3">
    <source>
        <dbReference type="SAM" id="MobiDB-lite"/>
    </source>
</evidence>
<dbReference type="InterPro" id="IPR036514">
    <property type="entry name" value="SGNH_hydro_sf"/>
</dbReference>
<proteinExistence type="predicted"/>
<feature type="disulfide bond" evidence="2">
    <location>
        <begin position="171"/>
        <end position="184"/>
    </location>
</feature>
<evidence type="ECO:0000259" key="4">
    <source>
        <dbReference type="Pfam" id="PF13472"/>
    </source>
</evidence>
<dbReference type="InterPro" id="IPR006311">
    <property type="entry name" value="TAT_signal"/>
</dbReference>
<feature type="domain" description="SGNH hydrolase-type esterase" evidence="4">
    <location>
        <begin position="80"/>
        <end position="316"/>
    </location>
</feature>
<dbReference type="Pfam" id="PF13472">
    <property type="entry name" value="Lipase_GDSL_2"/>
    <property type="match status" value="1"/>
</dbReference>
<evidence type="ECO:0000313" key="6">
    <source>
        <dbReference type="Proteomes" id="UP000199323"/>
    </source>
</evidence>
<dbReference type="GO" id="GO:0019433">
    <property type="term" value="P:triglyceride catabolic process"/>
    <property type="evidence" value="ECO:0007669"/>
    <property type="project" value="TreeGrafter"/>
</dbReference>
<dbReference type="CDD" id="cd01823">
    <property type="entry name" value="SEST_like"/>
    <property type="match status" value="1"/>
</dbReference>
<dbReference type="AlphaFoldDB" id="A0A1I1WZ21"/>
<dbReference type="OrthoDB" id="5503950at2"/>
<dbReference type="InterPro" id="IPR013830">
    <property type="entry name" value="SGNH_hydro"/>
</dbReference>
<keyword evidence="2" id="KW-1015">Disulfide bond</keyword>
<sequence>MAAGQDKANDSAAHDAKGAGTGGVRVGPSGRRTAVTVAAALGGALALTAAAVTPAAAHSGRPSGPGGGHGGHAPAAHYVALGDSYTAGPVIPTQVDAICARSDNNYPSLVNRTDHFASFTDASCSGATTAEMWKPQGTNGPQLDAVHRDTTLVTVQIGGNDVGFGPIIATCAGLSVTDPAGAPCKDHYRATGVDQLTVTILKTAPKIAQVLRAVHSRAPRAEVVVVGYPDLLPDDGVGCFPSVPFAAGDFPYLRDVEKKLNAMLRVEALLNGARYVDTYKPTVGHDMCKAPADRWIEPLVPASPAAPAHPNAKGEQSMAQAVLRTVGDGRQGSGHGGPWHW</sequence>